<dbReference type="PANTHER" id="PTHR47982">
    <property type="entry name" value="PROLINE-RICH RECEPTOR-LIKE PROTEIN KINASE PERK4"/>
    <property type="match status" value="1"/>
</dbReference>
<dbReference type="InterPro" id="IPR008271">
    <property type="entry name" value="Ser/Thr_kinase_AS"/>
</dbReference>
<feature type="compositionally biased region" description="Pro residues" evidence="15">
    <location>
        <begin position="286"/>
        <end position="297"/>
    </location>
</feature>
<evidence type="ECO:0000256" key="8">
    <source>
        <dbReference type="ARBA" id="ARBA00022777"/>
    </source>
</evidence>
<keyword evidence="8" id="KW-0418">Kinase</keyword>
<keyword evidence="4" id="KW-0723">Serine/threonine-protein kinase</keyword>
<keyword evidence="7 14" id="KW-0547">Nucleotide-binding</keyword>
<evidence type="ECO:0000256" key="4">
    <source>
        <dbReference type="ARBA" id="ARBA00022527"/>
    </source>
</evidence>
<dbReference type="AlphaFoldDB" id="M4E7H0"/>
<dbReference type="EC" id="2.7.11.1" evidence="2"/>
<dbReference type="GO" id="GO:0007165">
    <property type="term" value="P:signal transduction"/>
    <property type="evidence" value="ECO:0000318"/>
    <property type="project" value="GO_Central"/>
</dbReference>
<evidence type="ECO:0000256" key="7">
    <source>
        <dbReference type="ARBA" id="ARBA00022741"/>
    </source>
</evidence>
<dbReference type="FunFam" id="1.10.510.10:FF:000173">
    <property type="entry name" value="proline-rich receptor-like protein kinase PERK8"/>
    <property type="match status" value="1"/>
</dbReference>
<dbReference type="Gene3D" id="3.30.200.20">
    <property type="entry name" value="Phosphorylase Kinase, domain 1"/>
    <property type="match status" value="1"/>
</dbReference>
<evidence type="ECO:0000256" key="15">
    <source>
        <dbReference type="SAM" id="MobiDB-lite"/>
    </source>
</evidence>
<dbReference type="InterPro" id="IPR017441">
    <property type="entry name" value="Protein_kinase_ATP_BS"/>
</dbReference>
<dbReference type="Proteomes" id="UP000011750">
    <property type="component" value="Chromosome A09"/>
</dbReference>
<evidence type="ECO:0000256" key="1">
    <source>
        <dbReference type="ARBA" id="ARBA00004162"/>
    </source>
</evidence>
<feature type="binding site" evidence="14">
    <location>
        <position position="477"/>
    </location>
    <ligand>
        <name>ATP</name>
        <dbReference type="ChEBI" id="CHEBI:30616"/>
    </ligand>
</feature>
<sequence length="819" mass="87650">MATPVQPPTAEVPPSPPLSPGGNAVSPTREPIDGNSPEIPNPPPLSTPPPAAPLSSPPPEPSSSPPPPTGAPPPTPTLPADPPPPPPPSPDTSPPPISPPSFPPPETSPPPTPSSLDPPLNPPPPETSPPPPPPLHEPAVSPPSFPPPEVSTPPPPSSPESSPPPPSLPESSPPPPSSPDRPAISPPLFPPPKSSPPPPASDPPTNPPPLVPPLHSSPPPPSLPPPRPPPSPPGSLRPALSPPPRDPEHPQQPPPPDSKRPPPPEKIHPPSKPSPAPLPSNSSSSPSPPLVPSPPSPQKSVPDSGHPPQENNLTPPVTNNSSNSGFSTVAVVGVSIGLVLVLLGLIGVIVWCVRRQKKKLPAIGGGYVMPSPLVSSPRSVYVYGYRYAHLFITSLCCSDSTPSKTNSSAPLVGNRSSNRTFFSQPEPGGFGHSKELFSYEELVKATNEFSDENLLGEGGFGCVYKGALPDGRVVAVKQLKIGGGQGDREFKAEVETISRVHHRHLLSLVGYCISENRRLLIYDYVPNNNLYFHLHGHPRIIHRDIKSSNILLDNNFHPLVSDFGLAKLALDCNTHITTRVMGTFGYMAPEYASSGKLTEKSDVFSFGVVLLELVTGRKPVDTSQPLGDESLVEWARPLLSHAVETEEFEALVDPKLGRNYVGAEMFRMIEAAAACIRHSAAKRPRMSQIVRAFDSLAEEDLTNGMRLGQSEVIDSAEQSAEIRLFRRMAFGSQNYITTFVFFKVPCKLGQKIKKFAKKRCGRTRTEEDVVKEERWYGNGVVFEEGSSRSNCIEVTEGMLSMSKEFGFGSFWRHEDLPTL</sequence>
<evidence type="ECO:0000256" key="11">
    <source>
        <dbReference type="ARBA" id="ARBA00023136"/>
    </source>
</evidence>
<dbReference type="SMART" id="SM00220">
    <property type="entry name" value="S_TKc"/>
    <property type="match status" value="1"/>
</dbReference>
<dbReference type="PROSITE" id="PS00108">
    <property type="entry name" value="PROTEIN_KINASE_ST"/>
    <property type="match status" value="1"/>
</dbReference>
<dbReference type="FunCoup" id="M4E7H0">
    <property type="interactions" value="32"/>
</dbReference>
<keyword evidence="9 14" id="KW-0067">ATP-binding</keyword>
<dbReference type="PROSITE" id="PS00107">
    <property type="entry name" value="PROTEIN_KINASE_ATP"/>
    <property type="match status" value="1"/>
</dbReference>
<dbReference type="STRING" id="51351.M4E7H0"/>
<evidence type="ECO:0000256" key="13">
    <source>
        <dbReference type="ARBA" id="ARBA00048679"/>
    </source>
</evidence>
<dbReference type="PROSITE" id="PS50011">
    <property type="entry name" value="PROTEIN_KINASE_DOM"/>
    <property type="match status" value="1"/>
</dbReference>
<evidence type="ECO:0000313" key="19">
    <source>
        <dbReference type="Proteomes" id="UP000011750"/>
    </source>
</evidence>
<protein>
    <recommendedName>
        <fullName evidence="2">non-specific serine/threonine protein kinase</fullName>
        <ecNumber evidence="2">2.7.11.1</ecNumber>
    </recommendedName>
</protein>
<feature type="domain" description="Protein kinase" evidence="17">
    <location>
        <begin position="449"/>
        <end position="696"/>
    </location>
</feature>
<dbReference type="GO" id="GO:0005524">
    <property type="term" value="F:ATP binding"/>
    <property type="evidence" value="ECO:0007669"/>
    <property type="project" value="UniProtKB-UniRule"/>
</dbReference>
<organism evidence="18 19">
    <name type="scientific">Brassica campestris</name>
    <name type="common">Field mustard</name>
    <dbReference type="NCBI Taxonomy" id="3711"/>
    <lineage>
        <taxon>Eukaryota</taxon>
        <taxon>Viridiplantae</taxon>
        <taxon>Streptophyta</taxon>
        <taxon>Embryophyta</taxon>
        <taxon>Tracheophyta</taxon>
        <taxon>Spermatophyta</taxon>
        <taxon>Magnoliopsida</taxon>
        <taxon>eudicotyledons</taxon>
        <taxon>Gunneridae</taxon>
        <taxon>Pentapetalae</taxon>
        <taxon>rosids</taxon>
        <taxon>malvids</taxon>
        <taxon>Brassicales</taxon>
        <taxon>Brassicaceae</taxon>
        <taxon>Brassiceae</taxon>
        <taxon>Brassica</taxon>
    </lineage>
</organism>
<comment type="catalytic activity">
    <reaction evidence="13">
        <text>L-seryl-[protein] + ATP = O-phospho-L-seryl-[protein] + ADP + H(+)</text>
        <dbReference type="Rhea" id="RHEA:17989"/>
        <dbReference type="Rhea" id="RHEA-COMP:9863"/>
        <dbReference type="Rhea" id="RHEA-COMP:11604"/>
        <dbReference type="ChEBI" id="CHEBI:15378"/>
        <dbReference type="ChEBI" id="CHEBI:29999"/>
        <dbReference type="ChEBI" id="CHEBI:30616"/>
        <dbReference type="ChEBI" id="CHEBI:83421"/>
        <dbReference type="ChEBI" id="CHEBI:456216"/>
        <dbReference type="EC" id="2.7.11.1"/>
    </reaction>
</comment>
<evidence type="ECO:0000313" key="18">
    <source>
        <dbReference type="EnsemblPlants" id="Bra024725.1-P"/>
    </source>
</evidence>
<dbReference type="EnsemblPlants" id="Bra024725.1">
    <property type="protein sequence ID" value="Bra024725.1-P"/>
    <property type="gene ID" value="Bra024725"/>
</dbReference>
<keyword evidence="5" id="KW-0808">Transferase</keyword>
<evidence type="ECO:0000256" key="5">
    <source>
        <dbReference type="ARBA" id="ARBA00022679"/>
    </source>
</evidence>
<dbReference type="Pfam" id="PF00069">
    <property type="entry name" value="Pkinase"/>
    <property type="match status" value="1"/>
</dbReference>
<keyword evidence="6 16" id="KW-0812">Transmembrane</keyword>
<proteinExistence type="predicted"/>
<evidence type="ECO:0000256" key="10">
    <source>
        <dbReference type="ARBA" id="ARBA00022989"/>
    </source>
</evidence>
<dbReference type="CDD" id="cd14066">
    <property type="entry name" value="STKc_IRAK"/>
    <property type="match status" value="1"/>
</dbReference>
<dbReference type="GO" id="GO:0004674">
    <property type="term" value="F:protein serine/threonine kinase activity"/>
    <property type="evidence" value="ECO:0007669"/>
    <property type="project" value="UniProtKB-KW"/>
</dbReference>
<evidence type="ECO:0000256" key="9">
    <source>
        <dbReference type="ARBA" id="ARBA00022840"/>
    </source>
</evidence>
<dbReference type="OMA" id="SAEISWF"/>
<dbReference type="Gramene" id="Bra024725.1">
    <property type="protein sequence ID" value="Bra024725.1-P"/>
    <property type="gene ID" value="Bra024725"/>
</dbReference>
<dbReference type="PRINTS" id="PR01217">
    <property type="entry name" value="PRICHEXTENSN"/>
</dbReference>
<evidence type="ECO:0000256" key="3">
    <source>
        <dbReference type="ARBA" id="ARBA00022475"/>
    </source>
</evidence>
<evidence type="ECO:0000259" key="17">
    <source>
        <dbReference type="PROSITE" id="PS50011"/>
    </source>
</evidence>
<accession>M4E7H0</accession>
<name>M4E7H0_BRACM</name>
<reference evidence="18" key="3">
    <citation type="submission" date="2023-03" db="UniProtKB">
        <authorList>
            <consortium name="EnsemblPlants"/>
        </authorList>
    </citation>
    <scope>IDENTIFICATION</scope>
    <source>
        <strain evidence="18">cv. Chiifu-401-42</strain>
    </source>
</reference>
<evidence type="ECO:0000256" key="14">
    <source>
        <dbReference type="PROSITE-ProRule" id="PRU10141"/>
    </source>
</evidence>
<feature type="compositionally biased region" description="Polar residues" evidence="15">
    <location>
        <begin position="309"/>
        <end position="321"/>
    </location>
</feature>
<evidence type="ECO:0000256" key="12">
    <source>
        <dbReference type="ARBA" id="ARBA00047899"/>
    </source>
</evidence>
<dbReference type="PANTHER" id="PTHR47982:SF45">
    <property type="entry name" value="NON-SPECIFIC SERINE_THREONINE PROTEIN KINASE"/>
    <property type="match status" value="1"/>
</dbReference>
<reference evidence="18 19" key="2">
    <citation type="journal article" date="2018" name="Hortic Res">
        <title>Improved Brassica rapa reference genome by single-molecule sequencing and chromosome conformation capture technologies.</title>
        <authorList>
            <person name="Zhang L."/>
            <person name="Cai X."/>
            <person name="Wu J."/>
            <person name="Liu M."/>
            <person name="Grob S."/>
            <person name="Cheng F."/>
            <person name="Liang J."/>
            <person name="Cai C."/>
            <person name="Liu Z."/>
            <person name="Liu B."/>
            <person name="Wang F."/>
            <person name="Li S."/>
            <person name="Liu F."/>
            <person name="Li X."/>
            <person name="Cheng L."/>
            <person name="Yang W."/>
            <person name="Li M.H."/>
            <person name="Grossniklaus U."/>
            <person name="Zheng H."/>
            <person name="Wang X."/>
        </authorList>
    </citation>
    <scope>NUCLEOTIDE SEQUENCE [LARGE SCALE GENOMIC DNA]</scope>
    <source>
        <strain evidence="18 19">cv. Chiifu-401-42</strain>
    </source>
</reference>
<dbReference type="eggNOG" id="KOG1187">
    <property type="taxonomic scope" value="Eukaryota"/>
</dbReference>
<feature type="compositionally biased region" description="Pro residues" evidence="15">
    <location>
        <begin position="119"/>
        <end position="256"/>
    </location>
</feature>
<keyword evidence="11 16" id="KW-0472">Membrane</keyword>
<evidence type="ECO:0000256" key="2">
    <source>
        <dbReference type="ARBA" id="ARBA00012513"/>
    </source>
</evidence>
<dbReference type="FunFam" id="3.30.200.20:FF:000212">
    <property type="entry name" value="Proline-rich receptor-like protein kinase PERK8"/>
    <property type="match status" value="1"/>
</dbReference>
<dbReference type="Gene3D" id="1.10.510.10">
    <property type="entry name" value="Transferase(Phosphotransferase) domain 1"/>
    <property type="match status" value="1"/>
</dbReference>
<dbReference type="GO" id="GO:0004672">
    <property type="term" value="F:protein kinase activity"/>
    <property type="evidence" value="ECO:0000318"/>
    <property type="project" value="GO_Central"/>
</dbReference>
<evidence type="ECO:0000256" key="16">
    <source>
        <dbReference type="SAM" id="Phobius"/>
    </source>
</evidence>
<keyword evidence="3" id="KW-1003">Cell membrane</keyword>
<keyword evidence="10 16" id="KW-1133">Transmembrane helix</keyword>
<feature type="compositionally biased region" description="Basic and acidic residues" evidence="15">
    <location>
        <begin position="257"/>
        <end position="268"/>
    </location>
</feature>
<dbReference type="InterPro" id="IPR011009">
    <property type="entry name" value="Kinase-like_dom_sf"/>
</dbReference>
<feature type="compositionally biased region" description="Pro residues" evidence="15">
    <location>
        <begin position="1"/>
        <end position="19"/>
    </location>
</feature>
<comment type="catalytic activity">
    <reaction evidence="12">
        <text>L-threonyl-[protein] + ATP = O-phospho-L-threonyl-[protein] + ADP + H(+)</text>
        <dbReference type="Rhea" id="RHEA:46608"/>
        <dbReference type="Rhea" id="RHEA-COMP:11060"/>
        <dbReference type="Rhea" id="RHEA-COMP:11605"/>
        <dbReference type="ChEBI" id="CHEBI:15378"/>
        <dbReference type="ChEBI" id="CHEBI:30013"/>
        <dbReference type="ChEBI" id="CHEBI:30616"/>
        <dbReference type="ChEBI" id="CHEBI:61977"/>
        <dbReference type="ChEBI" id="CHEBI:456216"/>
        <dbReference type="EC" id="2.7.11.1"/>
    </reaction>
</comment>
<dbReference type="GO" id="GO:0005886">
    <property type="term" value="C:plasma membrane"/>
    <property type="evidence" value="ECO:0000318"/>
    <property type="project" value="GO_Central"/>
</dbReference>
<reference evidence="18 19" key="1">
    <citation type="journal article" date="2011" name="Nat. Genet.">
        <title>The genome of the mesopolyploid crop species Brassica rapa.</title>
        <authorList>
            <consortium name="Brassica rapa Genome Sequencing Project Consortium"/>
            <person name="Wang X."/>
            <person name="Wang H."/>
            <person name="Wang J."/>
            <person name="Sun R."/>
            <person name="Wu J."/>
            <person name="Liu S."/>
            <person name="Bai Y."/>
            <person name="Mun J.H."/>
            <person name="Bancroft I."/>
            <person name="Cheng F."/>
            <person name="Huang S."/>
            <person name="Li X."/>
            <person name="Hua W."/>
            <person name="Wang J."/>
            <person name="Wang X."/>
            <person name="Freeling M."/>
            <person name="Pires J.C."/>
            <person name="Paterson A.H."/>
            <person name="Chalhoub B."/>
            <person name="Wang B."/>
            <person name="Hayward A."/>
            <person name="Sharpe A.G."/>
            <person name="Park B.S."/>
            <person name="Weisshaar B."/>
            <person name="Liu B."/>
            <person name="Li B."/>
            <person name="Liu B."/>
            <person name="Tong C."/>
            <person name="Song C."/>
            <person name="Duran C."/>
            <person name="Peng C."/>
            <person name="Geng C."/>
            <person name="Koh C."/>
            <person name="Lin C."/>
            <person name="Edwards D."/>
            <person name="Mu D."/>
            <person name="Shen D."/>
            <person name="Soumpourou E."/>
            <person name="Li F."/>
            <person name="Fraser F."/>
            <person name="Conant G."/>
            <person name="Lassalle G."/>
            <person name="King G.J."/>
            <person name="Bonnema G."/>
            <person name="Tang H."/>
            <person name="Wang H."/>
            <person name="Belcram H."/>
            <person name="Zhou H."/>
            <person name="Hirakawa H."/>
            <person name="Abe H."/>
            <person name="Guo H."/>
            <person name="Wang H."/>
            <person name="Jin H."/>
            <person name="Parkin I.A."/>
            <person name="Batley J."/>
            <person name="Kim J.S."/>
            <person name="Just J."/>
            <person name="Li J."/>
            <person name="Xu J."/>
            <person name="Deng J."/>
            <person name="Kim J.A."/>
            <person name="Li J."/>
            <person name="Yu J."/>
            <person name="Meng J."/>
            <person name="Wang J."/>
            <person name="Min J."/>
            <person name="Poulain J."/>
            <person name="Wang J."/>
            <person name="Hatakeyama K."/>
            <person name="Wu K."/>
            <person name="Wang L."/>
            <person name="Fang L."/>
            <person name="Trick M."/>
            <person name="Links M.G."/>
            <person name="Zhao M."/>
            <person name="Jin M."/>
            <person name="Ramchiary N."/>
            <person name="Drou N."/>
            <person name="Berkman P.J."/>
            <person name="Cai Q."/>
            <person name="Huang Q."/>
            <person name="Li R."/>
            <person name="Tabata S."/>
            <person name="Cheng S."/>
            <person name="Zhang S."/>
            <person name="Zhang S."/>
            <person name="Huang S."/>
            <person name="Sato S."/>
            <person name="Sun S."/>
            <person name="Kwon S.J."/>
            <person name="Choi S.R."/>
            <person name="Lee T.H."/>
            <person name="Fan W."/>
            <person name="Zhao X."/>
            <person name="Tan X."/>
            <person name="Xu X."/>
            <person name="Wang Y."/>
            <person name="Qiu Y."/>
            <person name="Yin Y."/>
            <person name="Li Y."/>
            <person name="Du Y."/>
            <person name="Liao Y."/>
            <person name="Lim Y."/>
            <person name="Narusaka Y."/>
            <person name="Wang Y."/>
            <person name="Wang Z."/>
            <person name="Li Z."/>
            <person name="Wang Z."/>
            <person name="Xiong Z."/>
            <person name="Zhang Z."/>
        </authorList>
    </citation>
    <scope>NUCLEOTIDE SEQUENCE [LARGE SCALE GENOMIC DNA]</scope>
    <source>
        <strain evidence="18 19">cv. Chiifu-401-42</strain>
    </source>
</reference>
<dbReference type="InterPro" id="IPR047117">
    <property type="entry name" value="PERK1-13-like"/>
</dbReference>
<evidence type="ECO:0000256" key="6">
    <source>
        <dbReference type="ARBA" id="ARBA00022692"/>
    </source>
</evidence>
<comment type="subcellular location">
    <subcellularLocation>
        <location evidence="1">Cell membrane</location>
        <topology evidence="1">Single-pass membrane protein</topology>
    </subcellularLocation>
</comment>
<dbReference type="InParanoid" id="M4E7H0"/>
<dbReference type="HOGENOM" id="CLU_000288_106_3_1"/>
<keyword evidence="19" id="KW-1185">Reference proteome</keyword>
<dbReference type="InterPro" id="IPR000719">
    <property type="entry name" value="Prot_kinase_dom"/>
</dbReference>
<feature type="compositionally biased region" description="Pro residues" evidence="15">
    <location>
        <begin position="39"/>
        <end position="113"/>
    </location>
</feature>
<feature type="region of interest" description="Disordered" evidence="15">
    <location>
        <begin position="1"/>
        <end position="321"/>
    </location>
</feature>
<feature type="transmembrane region" description="Helical" evidence="16">
    <location>
        <begin position="329"/>
        <end position="353"/>
    </location>
</feature>
<dbReference type="SUPFAM" id="SSF56112">
    <property type="entry name" value="Protein kinase-like (PK-like)"/>
    <property type="match status" value="1"/>
</dbReference>